<gene>
    <name evidence="2" type="ORF">QJT81_00790</name>
</gene>
<protein>
    <submittedName>
        <fullName evidence="2">Fur family transcriptional regulator</fullName>
    </submittedName>
</protein>
<dbReference type="InterPro" id="IPR002481">
    <property type="entry name" value="FUR"/>
</dbReference>
<organism evidence="2">
    <name type="scientific">Candidatus Thiothrix putei</name>
    <dbReference type="NCBI Taxonomy" id="3080811"/>
    <lineage>
        <taxon>Bacteria</taxon>
        <taxon>Pseudomonadati</taxon>
        <taxon>Pseudomonadota</taxon>
        <taxon>Gammaproteobacteria</taxon>
        <taxon>Thiotrichales</taxon>
        <taxon>Thiotrichaceae</taxon>
        <taxon>Thiothrix</taxon>
    </lineage>
</organism>
<feature type="binding site" evidence="1">
    <location>
        <position position="100"/>
    </location>
    <ligand>
        <name>Zn(2+)</name>
        <dbReference type="ChEBI" id="CHEBI:29105"/>
    </ligand>
</feature>
<feature type="binding site" evidence="1">
    <location>
        <position position="137"/>
    </location>
    <ligand>
        <name>Zn(2+)</name>
        <dbReference type="ChEBI" id="CHEBI:29105"/>
    </ligand>
</feature>
<dbReference type="PANTHER" id="PTHR33202:SF22">
    <property type="entry name" value="HYDROGEN PEROXIDE SENSITIVE REPRESSOR"/>
    <property type="match status" value="1"/>
</dbReference>
<dbReference type="EMBL" id="CP124756">
    <property type="protein sequence ID" value="WGZ94556.1"/>
    <property type="molecule type" value="Genomic_DNA"/>
</dbReference>
<dbReference type="SUPFAM" id="SSF46785">
    <property type="entry name" value="Winged helix' DNA-binding domain"/>
    <property type="match status" value="1"/>
</dbReference>
<dbReference type="InterPro" id="IPR036388">
    <property type="entry name" value="WH-like_DNA-bd_sf"/>
</dbReference>
<name>A0AA95HGX8_9GAMM</name>
<reference evidence="2" key="1">
    <citation type="journal article" date="2023" name="Int. J. Mol. Sci.">
        <title>Metagenomics Revealed a New Genus 'Candidatus Thiocaldithrix dubininis' gen. nov., sp. nov. and a New Species 'Candidatus Thiothrix putei' sp. nov. in the Family Thiotrichaceae, Some Members of Which Have Traits of Both Na+- and H+-Motive Energetics.</title>
        <authorList>
            <person name="Ravin N.V."/>
            <person name="Muntyan M.S."/>
            <person name="Smolyakov D.D."/>
            <person name="Rudenko T.S."/>
            <person name="Beletsky A.V."/>
            <person name="Mardanov A.V."/>
            <person name="Grabovich M.Y."/>
        </authorList>
    </citation>
    <scope>NUCLEOTIDE SEQUENCE</scope>
    <source>
        <strain evidence="2">GKL-02</strain>
    </source>
</reference>
<dbReference type="Proteomes" id="UP001301326">
    <property type="component" value="Chromosome"/>
</dbReference>
<keyword evidence="1" id="KW-0862">Zinc</keyword>
<feature type="binding site" evidence="1">
    <location>
        <position position="103"/>
    </location>
    <ligand>
        <name>Zn(2+)</name>
        <dbReference type="ChEBI" id="CHEBI:29105"/>
    </ligand>
</feature>
<feature type="binding site" evidence="1">
    <location>
        <position position="140"/>
    </location>
    <ligand>
        <name>Zn(2+)</name>
        <dbReference type="ChEBI" id="CHEBI:29105"/>
    </ligand>
</feature>
<comment type="cofactor">
    <cofactor evidence="1">
        <name>Zn(2+)</name>
        <dbReference type="ChEBI" id="CHEBI:29105"/>
    </cofactor>
    <text evidence="1">Binds 1 zinc ion per subunit.</text>
</comment>
<reference evidence="2" key="2">
    <citation type="submission" date="2023-04" db="EMBL/GenBank/DDBJ databases">
        <authorList>
            <person name="Beletskiy A.V."/>
            <person name="Mardanov A.V."/>
            <person name="Ravin N.V."/>
        </authorList>
    </citation>
    <scope>NUCLEOTIDE SEQUENCE</scope>
    <source>
        <strain evidence="2">GKL-02</strain>
    </source>
</reference>
<dbReference type="GO" id="GO:0045892">
    <property type="term" value="P:negative regulation of DNA-templated transcription"/>
    <property type="evidence" value="ECO:0007669"/>
    <property type="project" value="TreeGrafter"/>
</dbReference>
<dbReference type="GO" id="GO:0000976">
    <property type="term" value="F:transcription cis-regulatory region binding"/>
    <property type="evidence" value="ECO:0007669"/>
    <property type="project" value="TreeGrafter"/>
</dbReference>
<dbReference type="Gene3D" id="1.10.10.10">
    <property type="entry name" value="Winged helix-like DNA-binding domain superfamily/Winged helix DNA-binding domain"/>
    <property type="match status" value="1"/>
</dbReference>
<keyword evidence="1" id="KW-0479">Metal-binding</keyword>
<dbReference type="PANTHER" id="PTHR33202">
    <property type="entry name" value="ZINC UPTAKE REGULATION PROTEIN"/>
    <property type="match status" value="1"/>
</dbReference>
<dbReference type="InterPro" id="IPR036390">
    <property type="entry name" value="WH_DNA-bd_sf"/>
</dbReference>
<accession>A0AA95HGX8</accession>
<dbReference type="GO" id="GO:0003700">
    <property type="term" value="F:DNA-binding transcription factor activity"/>
    <property type="evidence" value="ECO:0007669"/>
    <property type="project" value="InterPro"/>
</dbReference>
<evidence type="ECO:0000313" key="2">
    <source>
        <dbReference type="EMBL" id="WGZ94556.1"/>
    </source>
</evidence>
<dbReference type="KEGG" id="tput:QJT81_00790"/>
<proteinExistence type="predicted"/>
<dbReference type="GO" id="GO:0008270">
    <property type="term" value="F:zinc ion binding"/>
    <property type="evidence" value="ECO:0007669"/>
    <property type="project" value="TreeGrafter"/>
</dbReference>
<dbReference type="AlphaFoldDB" id="A0AA95HGX8"/>
<evidence type="ECO:0000256" key="1">
    <source>
        <dbReference type="PIRSR" id="PIRSR602481-1"/>
    </source>
</evidence>
<sequence length="152" mass="17033">MTAPPYEQTARTLLQQSNGRVTPARIGVLSILLEAKTALTHQEIEQLAQQQGDTFDRVTLYRALDWLVEHHVAHKIAGVDRTWRYNAQTGVPQQHAHFYCKHCEHVFCLENLQPAWLFSLPPGYQLEEVELNLQGQCPDCAAGSSAAQRGAS</sequence>
<dbReference type="Pfam" id="PF01475">
    <property type="entry name" value="FUR"/>
    <property type="match status" value="1"/>
</dbReference>
<dbReference type="GO" id="GO:1900376">
    <property type="term" value="P:regulation of secondary metabolite biosynthetic process"/>
    <property type="evidence" value="ECO:0007669"/>
    <property type="project" value="TreeGrafter"/>
</dbReference>